<sequence>MPGPSSLLLQNATILVPKGAGDDHVIPLQKHSLLVEGNKITRIAPHIDPPSSLTEVIDCTSKVISPGFVDTHHHVWQTQLKGRHSDHTLLKYFAPGNMAAHSYGPEDVFWGELGGCLEMLHAGTTTVVDHAHVAHTSEHITAALAATVSSGIRSIFCYGPIARIKTWKPTLQVEQPLLPDWFFEQIRSLCESEPFGDGRVTMGLAFNSFHLPKDEVIDLFKEVRRLGIKTITSHYVPSMFPGNSTVDLLERYGLLGPDILLSHATGLSATDAEKLRKVDGALSSTPDTELQMGHGWPVCFQGNVNSISSLGVDCHSNSAGGIVAQMRVGLQAERARRNNKTLESGKTPGKISLSAQDAFQLATIKGAKAIKMADRLGSLEEGKTADIVVFDTLGPGMICAAEEDPIGAIIFHSSSADIDAVIVDGQVRKRHGRLLTTQLDVTLAPNLKPKKHEVVWRDVAVELLKSRERTLDAEKTSGADDREAAFEHVLKLFGKTKEDLDL</sequence>
<evidence type="ECO:0000259" key="5">
    <source>
        <dbReference type="Pfam" id="PF01979"/>
    </source>
</evidence>
<gene>
    <name evidence="6" type="ORF">VFPPC_07877</name>
</gene>
<dbReference type="EMBL" id="LSBJ02000004">
    <property type="protein sequence ID" value="OAQ66313.1"/>
    <property type="molecule type" value="Genomic_DNA"/>
</dbReference>
<dbReference type="InterPro" id="IPR051607">
    <property type="entry name" value="Metallo-dep_hydrolases"/>
</dbReference>
<dbReference type="InterPro" id="IPR011059">
    <property type="entry name" value="Metal-dep_hydrolase_composite"/>
</dbReference>
<keyword evidence="3" id="KW-0378">Hydrolase</keyword>
<name>A0A179FML3_METCM</name>
<accession>A0A179FML3</accession>
<dbReference type="InterPro" id="IPR006680">
    <property type="entry name" value="Amidohydro-rel"/>
</dbReference>
<feature type="domain" description="Amidohydrolase-related" evidence="5">
    <location>
        <begin position="63"/>
        <end position="427"/>
    </location>
</feature>
<dbReference type="Gene3D" id="3.20.20.140">
    <property type="entry name" value="Metal-dependent hydrolases"/>
    <property type="match status" value="1"/>
</dbReference>
<organism evidence="6 7">
    <name type="scientific">Pochonia chlamydosporia 170</name>
    <dbReference type="NCBI Taxonomy" id="1380566"/>
    <lineage>
        <taxon>Eukaryota</taxon>
        <taxon>Fungi</taxon>
        <taxon>Dikarya</taxon>
        <taxon>Ascomycota</taxon>
        <taxon>Pezizomycotina</taxon>
        <taxon>Sordariomycetes</taxon>
        <taxon>Hypocreomycetidae</taxon>
        <taxon>Hypocreales</taxon>
        <taxon>Clavicipitaceae</taxon>
        <taxon>Pochonia</taxon>
    </lineage>
</organism>
<evidence type="ECO:0000313" key="7">
    <source>
        <dbReference type="Proteomes" id="UP000078397"/>
    </source>
</evidence>
<keyword evidence="7" id="KW-1185">Reference proteome</keyword>
<keyword evidence="4" id="KW-0862">Zinc</keyword>
<proteinExistence type="predicted"/>
<evidence type="ECO:0000256" key="2">
    <source>
        <dbReference type="ARBA" id="ARBA00022723"/>
    </source>
</evidence>
<dbReference type="RefSeq" id="XP_018143400.1">
    <property type="nucleotide sequence ID" value="XM_018286674.1"/>
</dbReference>
<dbReference type="Proteomes" id="UP000078397">
    <property type="component" value="Unassembled WGS sequence"/>
</dbReference>
<reference evidence="6 7" key="1">
    <citation type="journal article" date="2016" name="PLoS Pathog.">
        <title>Biosynthesis of antibiotic leucinostatins in bio-control fungus Purpureocillium lilacinum and their inhibition on phytophthora revealed by genome mining.</title>
        <authorList>
            <person name="Wang G."/>
            <person name="Liu Z."/>
            <person name="Lin R."/>
            <person name="Li E."/>
            <person name="Mao Z."/>
            <person name="Ling J."/>
            <person name="Yang Y."/>
            <person name="Yin W.B."/>
            <person name="Xie B."/>
        </authorList>
    </citation>
    <scope>NUCLEOTIDE SEQUENCE [LARGE SCALE GENOMIC DNA]</scope>
    <source>
        <strain evidence="6">170</strain>
    </source>
</reference>
<dbReference type="KEGG" id="pchm:VFPPC_07877"/>
<dbReference type="SUPFAM" id="SSF51338">
    <property type="entry name" value="Composite domain of metallo-dependent hydrolases"/>
    <property type="match status" value="1"/>
</dbReference>
<dbReference type="AlphaFoldDB" id="A0A179FML3"/>
<dbReference type="STRING" id="1380566.A0A179FML3"/>
<dbReference type="GO" id="GO:0046872">
    <property type="term" value="F:metal ion binding"/>
    <property type="evidence" value="ECO:0007669"/>
    <property type="project" value="UniProtKB-KW"/>
</dbReference>
<comment type="cofactor">
    <cofactor evidence="1">
        <name>Zn(2+)</name>
        <dbReference type="ChEBI" id="CHEBI:29105"/>
    </cofactor>
</comment>
<dbReference type="Pfam" id="PF01979">
    <property type="entry name" value="Amidohydro_1"/>
    <property type="match status" value="1"/>
</dbReference>
<evidence type="ECO:0000256" key="1">
    <source>
        <dbReference type="ARBA" id="ARBA00001947"/>
    </source>
</evidence>
<dbReference type="GO" id="GO:0019239">
    <property type="term" value="F:deaminase activity"/>
    <property type="evidence" value="ECO:0007669"/>
    <property type="project" value="TreeGrafter"/>
</dbReference>
<dbReference type="OrthoDB" id="194468at2759"/>
<evidence type="ECO:0000256" key="3">
    <source>
        <dbReference type="ARBA" id="ARBA00022801"/>
    </source>
</evidence>
<comment type="caution">
    <text evidence="6">The sequence shown here is derived from an EMBL/GenBank/DDBJ whole genome shotgun (WGS) entry which is preliminary data.</text>
</comment>
<dbReference type="SUPFAM" id="SSF51556">
    <property type="entry name" value="Metallo-dependent hydrolases"/>
    <property type="match status" value="1"/>
</dbReference>
<dbReference type="PANTHER" id="PTHR11271">
    <property type="entry name" value="GUANINE DEAMINASE"/>
    <property type="match status" value="1"/>
</dbReference>
<dbReference type="Gene3D" id="2.30.40.10">
    <property type="entry name" value="Urease, subunit C, domain 1"/>
    <property type="match status" value="1"/>
</dbReference>
<dbReference type="GeneID" id="28850668"/>
<dbReference type="GO" id="GO:0005829">
    <property type="term" value="C:cytosol"/>
    <property type="evidence" value="ECO:0007669"/>
    <property type="project" value="TreeGrafter"/>
</dbReference>
<dbReference type="PANTHER" id="PTHR11271:SF37">
    <property type="entry name" value="FAMILY PROTEIN, PUTATIVE (AFU_ORTHOLOGUE AFUA_4G00460)-RELATED"/>
    <property type="match status" value="1"/>
</dbReference>
<evidence type="ECO:0000313" key="6">
    <source>
        <dbReference type="EMBL" id="OAQ66313.1"/>
    </source>
</evidence>
<keyword evidence="2" id="KW-0479">Metal-binding</keyword>
<dbReference type="InterPro" id="IPR032466">
    <property type="entry name" value="Metal_Hydrolase"/>
</dbReference>
<evidence type="ECO:0000256" key="4">
    <source>
        <dbReference type="ARBA" id="ARBA00022833"/>
    </source>
</evidence>
<protein>
    <submittedName>
        <fullName evidence="6">Amidohydrolase family protein</fullName>
    </submittedName>
</protein>